<feature type="transmembrane region" description="Helical" evidence="1">
    <location>
        <begin position="7"/>
        <end position="26"/>
    </location>
</feature>
<protein>
    <submittedName>
        <fullName evidence="2">Stage III sporulation protein AH</fullName>
    </submittedName>
</protein>
<comment type="caution">
    <text evidence="2">The sequence shown here is derived from an EMBL/GenBank/DDBJ whole genome shotgun (WGS) entry which is preliminary data.</text>
</comment>
<dbReference type="Pfam" id="PF12685">
    <property type="entry name" value="SpoIIIAH"/>
    <property type="match status" value="1"/>
</dbReference>
<organism evidence="2 3">
    <name type="scientific">Ammoniphilus resinae</name>
    <dbReference type="NCBI Taxonomy" id="861532"/>
    <lineage>
        <taxon>Bacteria</taxon>
        <taxon>Bacillati</taxon>
        <taxon>Bacillota</taxon>
        <taxon>Bacilli</taxon>
        <taxon>Bacillales</taxon>
        <taxon>Paenibacillaceae</taxon>
        <taxon>Aneurinibacillus group</taxon>
        <taxon>Ammoniphilus</taxon>
    </lineage>
</organism>
<sequence length="188" mass="21077">MVLKKQTVWLLSMLTIMVVLSAYYLLQGPVEQVPVATEQLNQKVDPTQEDVQVDSQQIMPQTMEDLVAPEASSEDYFLAMKMNRDAHNSLKMEEYMTVMTNGDASAEAITEAKDGYEELTTMQETETNVENLIKAMGFNEAVVIAKDDKVNVIVQADKLDRTKAVEIMTLISKHLDVPGKNVVVSYKQ</sequence>
<evidence type="ECO:0000256" key="1">
    <source>
        <dbReference type="SAM" id="Phobius"/>
    </source>
</evidence>
<dbReference type="EMBL" id="JAGGKT010000017">
    <property type="protein sequence ID" value="MBP1934180.1"/>
    <property type="molecule type" value="Genomic_DNA"/>
</dbReference>
<proteinExistence type="predicted"/>
<accession>A0ABS4GWD9</accession>
<keyword evidence="1" id="KW-0472">Membrane</keyword>
<dbReference type="Gene3D" id="1.10.287.4300">
    <property type="entry name" value="Stage III sporulation protein AH-like"/>
    <property type="match status" value="1"/>
</dbReference>
<dbReference type="InterPro" id="IPR038503">
    <property type="entry name" value="SpoIIIAH_sf"/>
</dbReference>
<dbReference type="RefSeq" id="WP_209812181.1">
    <property type="nucleotide sequence ID" value="NZ_JAGGKT010000017.1"/>
</dbReference>
<keyword evidence="1" id="KW-1133">Transmembrane helix</keyword>
<keyword evidence="3" id="KW-1185">Reference proteome</keyword>
<name>A0ABS4GWD9_9BACL</name>
<dbReference type="InterPro" id="IPR024232">
    <property type="entry name" value="SpoIIIAH"/>
</dbReference>
<dbReference type="Proteomes" id="UP001519343">
    <property type="component" value="Unassembled WGS sequence"/>
</dbReference>
<keyword evidence="1" id="KW-0812">Transmembrane</keyword>
<gene>
    <name evidence="2" type="ORF">J2Z37_004199</name>
</gene>
<evidence type="ECO:0000313" key="3">
    <source>
        <dbReference type="Proteomes" id="UP001519343"/>
    </source>
</evidence>
<reference evidence="2 3" key="1">
    <citation type="submission" date="2021-03" db="EMBL/GenBank/DDBJ databases">
        <title>Genomic Encyclopedia of Type Strains, Phase IV (KMG-IV): sequencing the most valuable type-strain genomes for metagenomic binning, comparative biology and taxonomic classification.</title>
        <authorList>
            <person name="Goeker M."/>
        </authorList>
    </citation>
    <scope>NUCLEOTIDE SEQUENCE [LARGE SCALE GENOMIC DNA]</scope>
    <source>
        <strain evidence="2 3">DSM 24738</strain>
    </source>
</reference>
<evidence type="ECO:0000313" key="2">
    <source>
        <dbReference type="EMBL" id="MBP1934180.1"/>
    </source>
</evidence>